<proteinExistence type="predicted"/>
<evidence type="ECO:0000313" key="2">
    <source>
        <dbReference type="EMBL" id="PHX53422.1"/>
    </source>
</evidence>
<keyword evidence="1" id="KW-0472">Membrane</keyword>
<feature type="transmembrane region" description="Helical" evidence="1">
    <location>
        <begin position="35"/>
        <end position="53"/>
    </location>
</feature>
<accession>A0A2G4EV51</accession>
<comment type="caution">
    <text evidence="2">The sequence shown here is derived from an EMBL/GenBank/DDBJ whole genome shotgun (WGS) entry which is preliminary data.</text>
</comment>
<dbReference type="AlphaFoldDB" id="A0A2G4EV51"/>
<protein>
    <submittedName>
        <fullName evidence="2">Uncharacterized protein</fullName>
    </submittedName>
</protein>
<keyword evidence="1" id="KW-1133">Transmembrane helix</keyword>
<dbReference type="RefSeq" id="WP_096831871.1">
    <property type="nucleotide sequence ID" value="NZ_NXIB02000200.1"/>
</dbReference>
<keyword evidence="1" id="KW-0812">Transmembrane</keyword>
<organism evidence="2 3">
    <name type="scientific">Tychonema bourrellyi FEM_GT703</name>
    <dbReference type="NCBI Taxonomy" id="2040638"/>
    <lineage>
        <taxon>Bacteria</taxon>
        <taxon>Bacillati</taxon>
        <taxon>Cyanobacteriota</taxon>
        <taxon>Cyanophyceae</taxon>
        <taxon>Oscillatoriophycideae</taxon>
        <taxon>Oscillatoriales</taxon>
        <taxon>Microcoleaceae</taxon>
        <taxon>Tychonema</taxon>
    </lineage>
</organism>
<keyword evidence="3" id="KW-1185">Reference proteome</keyword>
<name>A0A2G4EV51_9CYAN</name>
<evidence type="ECO:0000313" key="3">
    <source>
        <dbReference type="Proteomes" id="UP000226442"/>
    </source>
</evidence>
<gene>
    <name evidence="2" type="ORF">CP500_021585</name>
</gene>
<sequence>MVKNSNNLQKGSIWGYLTLLLPISLTAVASFESGGMFWAIAATAGMAGAYKLYHQHQKHQLAHLDSVFYRLIKENKGRVTALDLAMNVKLPGSKVQEYLDERASEFAADFEVTEQGGILYYFQVAPNVNQSEVIPVKIAVKAPEINQKQVSNKNPELFPITQKNRAANPKISFTQTELSRRFKVHASTIGKWKVKPEFGDWSREKDPDAIAWEYSTENKRFYPKD</sequence>
<dbReference type="OrthoDB" id="490216at2"/>
<reference evidence="2" key="1">
    <citation type="submission" date="2017-10" db="EMBL/GenBank/DDBJ databases">
        <title>Draft genome sequence of the planktic cyanobacteria Tychonema bourrellyi isolated from alpine lentic freshwater.</title>
        <authorList>
            <person name="Tett A."/>
            <person name="Armanini F."/>
            <person name="Asnicar F."/>
            <person name="Boscaini A."/>
            <person name="Pasolli E."/>
            <person name="Zolfo M."/>
            <person name="Donati C."/>
            <person name="Salmaso N."/>
            <person name="Segata N."/>
        </authorList>
    </citation>
    <scope>NUCLEOTIDE SEQUENCE</scope>
    <source>
        <strain evidence="2">FEM_GT703</strain>
    </source>
</reference>
<dbReference type="Proteomes" id="UP000226442">
    <property type="component" value="Unassembled WGS sequence"/>
</dbReference>
<dbReference type="EMBL" id="NXIB02000200">
    <property type="protein sequence ID" value="PHX53422.1"/>
    <property type="molecule type" value="Genomic_DNA"/>
</dbReference>
<evidence type="ECO:0000256" key="1">
    <source>
        <dbReference type="SAM" id="Phobius"/>
    </source>
</evidence>
<feature type="transmembrane region" description="Helical" evidence="1">
    <location>
        <begin position="12"/>
        <end position="29"/>
    </location>
</feature>